<dbReference type="Proteomes" id="UP000001058">
    <property type="component" value="Unassembled WGS sequence"/>
</dbReference>
<dbReference type="InParanoid" id="D8TWC1"/>
<evidence type="ECO:0000313" key="2">
    <source>
        <dbReference type="Proteomes" id="UP000001058"/>
    </source>
</evidence>
<sequence length="314" mass="35495">MPNRVNLDYKHQNLTDETIVDFIETTVKPDVASCDCIVCLDFSFNRLSTNGLRVIAKLVEGEKRIKEACVGYNSFCFSEFYNAMAEMNLSKMVEDQRVFMSSSAFDLKLAKMFEAIQEIRRQDVETVDQELRNSASSVKAFAEATKVFQKSVSDVIGWQKGQNDRFDVQMTSAVRSLLGTDDVIELTRSFNKVPKMEPSLPRGFEWDGVLFSNPDTIWLVEAKSAVDTGDIKDMPERMARTSDFLQLIYNETLPSPDDRLSLKQLCNAWKVFNQMPKKIVGVVAALGFTTEQLSAAAERGIKCVYLRDDAFSMV</sequence>
<dbReference type="AlphaFoldDB" id="D8TWC1"/>
<reference evidence="1 2" key="1">
    <citation type="journal article" date="2010" name="Science">
        <title>Genomic analysis of organismal complexity in the multicellular green alga Volvox carteri.</title>
        <authorList>
            <person name="Prochnik S.E."/>
            <person name="Umen J."/>
            <person name="Nedelcu A.M."/>
            <person name="Hallmann A."/>
            <person name="Miller S.M."/>
            <person name="Nishii I."/>
            <person name="Ferris P."/>
            <person name="Kuo A."/>
            <person name="Mitros T."/>
            <person name="Fritz-Laylin L.K."/>
            <person name="Hellsten U."/>
            <person name="Chapman J."/>
            <person name="Simakov O."/>
            <person name="Rensing S.A."/>
            <person name="Terry A."/>
            <person name="Pangilinan J."/>
            <person name="Kapitonov V."/>
            <person name="Jurka J."/>
            <person name="Salamov A."/>
            <person name="Shapiro H."/>
            <person name="Schmutz J."/>
            <person name="Grimwood J."/>
            <person name="Lindquist E."/>
            <person name="Lucas S."/>
            <person name="Grigoriev I.V."/>
            <person name="Schmitt R."/>
            <person name="Kirk D."/>
            <person name="Rokhsar D.S."/>
        </authorList>
    </citation>
    <scope>NUCLEOTIDE SEQUENCE [LARGE SCALE GENOMIC DNA]</scope>
    <source>
        <strain evidence="2">f. Nagariensis / Eve</strain>
    </source>
</reference>
<keyword evidence="2" id="KW-1185">Reference proteome</keyword>
<dbReference type="RefSeq" id="XP_002950815.1">
    <property type="nucleotide sequence ID" value="XM_002950769.1"/>
</dbReference>
<organism evidence="2">
    <name type="scientific">Volvox carteri f. nagariensis</name>
    <dbReference type="NCBI Taxonomy" id="3068"/>
    <lineage>
        <taxon>Eukaryota</taxon>
        <taxon>Viridiplantae</taxon>
        <taxon>Chlorophyta</taxon>
        <taxon>core chlorophytes</taxon>
        <taxon>Chlorophyceae</taxon>
        <taxon>CS clade</taxon>
        <taxon>Chlamydomonadales</taxon>
        <taxon>Volvocaceae</taxon>
        <taxon>Volvox</taxon>
    </lineage>
</organism>
<gene>
    <name evidence="1" type="ORF">VOLCADRAFT_104830</name>
</gene>
<accession>D8TWC1</accession>
<name>D8TWC1_VOLCA</name>
<dbReference type="OrthoDB" id="10647266at2759"/>
<protein>
    <submittedName>
        <fullName evidence="1">Uncharacterized protein</fullName>
    </submittedName>
</protein>
<dbReference type="KEGG" id="vcn:VOLCADRAFT_104830"/>
<evidence type="ECO:0000313" key="1">
    <source>
        <dbReference type="EMBL" id="EFJ48130.1"/>
    </source>
</evidence>
<dbReference type="GeneID" id="9618162"/>
<dbReference type="EMBL" id="GL378341">
    <property type="protein sequence ID" value="EFJ48130.1"/>
    <property type="molecule type" value="Genomic_DNA"/>
</dbReference>
<proteinExistence type="predicted"/>